<comment type="similarity">
    <text evidence="2">Belongs to the icosahedral plant coat protein family.</text>
</comment>
<reference evidence="8" key="1">
    <citation type="submission" date="2017-03" db="EMBL/GenBank/DDBJ databases">
        <authorList>
            <person name="Afonso C.L."/>
            <person name="Miller P.J."/>
            <person name="Scott M.A."/>
            <person name="Spackman E."/>
            <person name="Goraichik I."/>
            <person name="Dimitrov K.M."/>
            <person name="Suarez D.L."/>
            <person name="Swayne D.E."/>
        </authorList>
    </citation>
    <scope>NUCLEOTIDE SEQUENCE</scope>
    <source>
        <strain evidence="8">Kr</strain>
    </source>
</reference>
<dbReference type="InterPro" id="IPR000937">
    <property type="entry name" value="Capsid_prot_S-dom_vir"/>
</dbReference>
<comment type="subcellular location">
    <subcellularLocation>
        <location evidence="1">Virion</location>
    </subcellularLocation>
</comment>
<evidence type="ECO:0000256" key="6">
    <source>
        <dbReference type="ARBA" id="ARBA00023060"/>
    </source>
</evidence>
<dbReference type="Pfam" id="PF00729">
    <property type="entry name" value="Viral_coat"/>
    <property type="match status" value="1"/>
</dbReference>
<organism evidence="8">
    <name type="scientific">Saguaro cactus virus</name>
    <dbReference type="NCBI Taxonomy" id="52274"/>
    <lineage>
        <taxon>Viruses</taxon>
        <taxon>Riboviria</taxon>
        <taxon>Orthornavirae</taxon>
        <taxon>Kitrinoviricota</taxon>
        <taxon>Tolucaviricetes</taxon>
        <taxon>Tolivirales</taxon>
        <taxon>Tombusviridae</taxon>
        <taxon>Procedovirinae</taxon>
        <taxon>Alphacarmovirus</taxon>
        <taxon>Alphacarmovirus cacti</taxon>
    </lineage>
</organism>
<dbReference type="InterPro" id="IPR029053">
    <property type="entry name" value="Viral_coat"/>
</dbReference>
<evidence type="ECO:0000313" key="8">
    <source>
        <dbReference type="EMBL" id="AVV62248.1"/>
    </source>
</evidence>
<evidence type="ECO:0000259" key="7">
    <source>
        <dbReference type="Pfam" id="PF00729"/>
    </source>
</evidence>
<evidence type="ECO:0000256" key="1">
    <source>
        <dbReference type="ARBA" id="ARBA00004328"/>
    </source>
</evidence>
<dbReference type="PRINTS" id="PR00233">
    <property type="entry name" value="ICOSAHEDRAL"/>
</dbReference>
<proteinExistence type="inferred from homology"/>
<dbReference type="SUPFAM" id="SSF88633">
    <property type="entry name" value="Positive stranded ssRNA viruses"/>
    <property type="match status" value="1"/>
</dbReference>
<accession>A0A2R4KNI7</accession>
<evidence type="ECO:0000256" key="5">
    <source>
        <dbReference type="ARBA" id="ARBA00022844"/>
    </source>
</evidence>
<protein>
    <recommendedName>
        <fullName evidence="3">Capsid protein</fullName>
    </recommendedName>
</protein>
<keyword evidence="5" id="KW-0946">Virion</keyword>
<evidence type="ECO:0000256" key="4">
    <source>
        <dbReference type="ARBA" id="ARBA00022561"/>
    </source>
</evidence>
<dbReference type="Gene3D" id="2.60.40.1780">
    <property type="entry name" value="Carmovirus coat protein"/>
    <property type="match status" value="1"/>
</dbReference>
<feature type="domain" description="Icosahedral viral capsid protein S" evidence="7">
    <location>
        <begin position="52"/>
        <end position="241"/>
    </location>
</feature>
<sequence length="344" mass="36815">MDAKYAKDPRVASAASAGVAWAMRFMSKGWQSLSPKQKRAARSALGIVAAPVVLQPVRARGTARVAQPNKRGPGLAGKSMTITKCEYLDDVVTQEGALPKFVNWTINLRMVRTFPQTSLMASQFNKYRLTGLSVRYTATCSFETSGRVAIGFTNDSSDPIPDTKVQLYNYPVHAETGATESKTLVIPCDNVARFCRDDGASDPKLVDFGRLVLCTYGSAAGGPSTLGELFIEYTIVFTDPTFTSSLTQVGEFRQSKGPRYALVNYDTTNFQLTLLAAGRWLVCWVSSSAIPSPSVNGAGAKGSLTTSGDSKMCVGLITTQAPGANITSTTIAAPTGLSWYVARL</sequence>
<keyword evidence="6" id="KW-1142">T=3 icosahedral capsid protein</keyword>
<keyword evidence="4" id="KW-0167">Capsid protein</keyword>
<evidence type="ECO:0000256" key="2">
    <source>
        <dbReference type="ARBA" id="ARBA00007446"/>
    </source>
</evidence>
<name>A0A2R4KNI7_9TOMB</name>
<dbReference type="GO" id="GO:0005198">
    <property type="term" value="F:structural molecule activity"/>
    <property type="evidence" value="ECO:0007669"/>
    <property type="project" value="InterPro"/>
</dbReference>
<dbReference type="EMBL" id="KY753855">
    <property type="protein sequence ID" value="AVV62248.1"/>
    <property type="molecule type" value="Genomic_RNA"/>
</dbReference>
<dbReference type="GO" id="GO:0039617">
    <property type="term" value="C:T=3 icosahedral viral capsid"/>
    <property type="evidence" value="ECO:0007669"/>
    <property type="project" value="UniProtKB-KW"/>
</dbReference>
<evidence type="ECO:0000256" key="3">
    <source>
        <dbReference type="ARBA" id="ARBA00018091"/>
    </source>
</evidence>
<dbReference type="Gene3D" id="2.60.120.20">
    <property type="match status" value="1"/>
</dbReference>
<dbReference type="PROSITE" id="PS00555">
    <property type="entry name" value="ICOSAH_VIR_COAT_S"/>
    <property type="match status" value="1"/>
</dbReference>